<dbReference type="OrthoDB" id="4330022at2"/>
<feature type="domain" description="DUF397" evidence="1">
    <location>
        <begin position="5"/>
        <end position="55"/>
    </location>
</feature>
<dbReference type="Proteomes" id="UP000295444">
    <property type="component" value="Unassembled WGS sequence"/>
</dbReference>
<reference evidence="2 3" key="1">
    <citation type="submission" date="2019-03" db="EMBL/GenBank/DDBJ databases">
        <title>Genomic Encyclopedia of Type Strains, Phase IV (KMG-IV): sequencing the most valuable type-strain genomes for metagenomic binning, comparative biology and taxonomic classification.</title>
        <authorList>
            <person name="Goeker M."/>
        </authorList>
    </citation>
    <scope>NUCLEOTIDE SEQUENCE [LARGE SCALE GENOMIC DNA]</scope>
    <source>
        <strain evidence="2 3">DSM 45361</strain>
    </source>
</reference>
<comment type="caution">
    <text evidence="2">The sequence shown here is derived from an EMBL/GenBank/DDBJ whole genome shotgun (WGS) entry which is preliminary data.</text>
</comment>
<dbReference type="Pfam" id="PF04149">
    <property type="entry name" value="DUF397"/>
    <property type="match status" value="1"/>
</dbReference>
<evidence type="ECO:0000313" key="3">
    <source>
        <dbReference type="Proteomes" id="UP000295444"/>
    </source>
</evidence>
<gene>
    <name evidence="2" type="ORF">EV186_1021034</name>
</gene>
<sequence length="57" mass="6286">MPPTEWRKSSFSQGGGTNCVEVAFGQVQAAVRDSKNTEGPELSFPAQAWQAFVRRSR</sequence>
<dbReference type="EMBL" id="SNXZ01000002">
    <property type="protein sequence ID" value="TDQ01167.1"/>
    <property type="molecule type" value="Genomic_DNA"/>
</dbReference>
<accession>A0A4R6SHS0</accession>
<evidence type="ECO:0000313" key="2">
    <source>
        <dbReference type="EMBL" id="TDQ01167.1"/>
    </source>
</evidence>
<organism evidence="2 3">
    <name type="scientific">Labedaea rhizosphaerae</name>
    <dbReference type="NCBI Taxonomy" id="598644"/>
    <lineage>
        <taxon>Bacteria</taxon>
        <taxon>Bacillati</taxon>
        <taxon>Actinomycetota</taxon>
        <taxon>Actinomycetes</taxon>
        <taxon>Pseudonocardiales</taxon>
        <taxon>Pseudonocardiaceae</taxon>
        <taxon>Labedaea</taxon>
    </lineage>
</organism>
<protein>
    <submittedName>
        <fullName evidence="2">Uncharacterized protein DUF397</fullName>
    </submittedName>
</protein>
<dbReference type="AlphaFoldDB" id="A0A4R6SHS0"/>
<evidence type="ECO:0000259" key="1">
    <source>
        <dbReference type="Pfam" id="PF04149"/>
    </source>
</evidence>
<proteinExistence type="predicted"/>
<name>A0A4R6SHS0_LABRH</name>
<dbReference type="InterPro" id="IPR007278">
    <property type="entry name" value="DUF397"/>
</dbReference>
<keyword evidence="3" id="KW-1185">Reference proteome</keyword>